<dbReference type="EMBL" id="FUXI01000014">
    <property type="protein sequence ID" value="SJZ76948.1"/>
    <property type="molecule type" value="Genomic_DNA"/>
</dbReference>
<proteinExistence type="predicted"/>
<evidence type="ECO:0000313" key="4">
    <source>
        <dbReference type="Proteomes" id="UP000190328"/>
    </source>
</evidence>
<sequence length="419" mass="48871">MRCLITCVGDTDPIRNLHDGGILHIARVYRPEKIILIHSERSLAKHENVVKALNGIAHYQPEILQEEHVLKNSEVFLFDKMFEQISSIVTKYRQTFSEDVEILLNLSSATPQVISAMFAINRIEEMNTQAIQVATPVKNSNEGVGHDNKEDIQDLIETNLDNQGDFENRCVEDEGVNFSQALLKRKLRQFIEEYDYCAAYQLIHKEKGIPARKILLKELECLKNDIQTQSIPEKIKKMKFPEEIKKSLNAYLLIDLKHKRGEVAEVLIRVKSFAEFVLECFFNEEQSNLIIVKEDKPYLNVQDFPKIKENLDRMSREKGYEEFRESTILSLPIYMNILKFLYPEDSNRKKLNKIQQINGLRNNVAHRLDGFDKKNLKNVNGAVKACRELLLVVFKLDEKYLNYYDDQNKLLLERLEDNH</sequence>
<reference evidence="3 4" key="1">
    <citation type="submission" date="2017-02" db="EMBL/GenBank/DDBJ databases">
        <authorList>
            <person name="Peterson S.W."/>
        </authorList>
    </citation>
    <scope>NUCLEOTIDE SEQUENCE [LARGE SCALE GENOMIC DNA]</scope>
    <source>
        <strain evidence="3 4">ATCC BAA-1030</strain>
    </source>
</reference>
<evidence type="ECO:0000313" key="3">
    <source>
        <dbReference type="EMBL" id="SJZ76948.1"/>
    </source>
</evidence>
<dbReference type="Pfam" id="PF09659">
    <property type="entry name" value="Cas_Csm6_HEPN"/>
    <property type="match status" value="1"/>
</dbReference>
<keyword evidence="4" id="KW-1185">Reference proteome</keyword>
<dbReference type="AlphaFoldDB" id="A0A1T4NDR8"/>
<name>A0A1T4NDR8_9ENTE</name>
<evidence type="ECO:0000259" key="2">
    <source>
        <dbReference type="Pfam" id="PF22208"/>
    </source>
</evidence>
<organism evidence="3 4">
    <name type="scientific">Pilibacter termitis</name>
    <dbReference type="NCBI Taxonomy" id="263852"/>
    <lineage>
        <taxon>Bacteria</taxon>
        <taxon>Bacillati</taxon>
        <taxon>Bacillota</taxon>
        <taxon>Bacilli</taxon>
        <taxon>Lactobacillales</taxon>
        <taxon>Enterococcaceae</taxon>
        <taxon>Pilibacter</taxon>
    </lineage>
</organism>
<evidence type="ECO:0000259" key="1">
    <source>
        <dbReference type="Pfam" id="PF09659"/>
    </source>
</evidence>
<dbReference type="OrthoDB" id="5243123at2"/>
<dbReference type="InterPro" id="IPR053941">
    <property type="entry name" value="Csm6_HEPN"/>
</dbReference>
<dbReference type="RefSeq" id="WP_078807318.1">
    <property type="nucleotide sequence ID" value="NZ_FUXI01000014.1"/>
</dbReference>
<dbReference type="STRING" id="263852.SAMN02745116_01383"/>
<protein>
    <submittedName>
        <fullName evidence="3">CRISPR type III-A/MTUBE-associated protein Csm6</fullName>
    </submittedName>
</protein>
<dbReference type="InterPro" id="IPR013489">
    <property type="entry name" value="CRISPR-assoc_prot_Csm6"/>
</dbReference>
<dbReference type="InterPro" id="IPR053955">
    <property type="entry name" value="Csm6_CARF"/>
</dbReference>
<dbReference type="Pfam" id="PF22208">
    <property type="entry name" value="Cas_Csm6_CARF"/>
    <property type="match status" value="1"/>
</dbReference>
<dbReference type="NCBIfam" id="TIGR02672">
    <property type="entry name" value="cas_csm6"/>
    <property type="match status" value="1"/>
</dbReference>
<gene>
    <name evidence="3" type="ORF">SAMN02745116_01383</name>
</gene>
<feature type="domain" description="Csm6 CARF" evidence="2">
    <location>
        <begin position="78"/>
        <end position="170"/>
    </location>
</feature>
<accession>A0A1T4NDR8</accession>
<feature type="domain" description="Csm6 HEPN" evidence="1">
    <location>
        <begin position="240"/>
        <end position="410"/>
    </location>
</feature>
<dbReference type="Proteomes" id="UP000190328">
    <property type="component" value="Unassembled WGS sequence"/>
</dbReference>